<sequence length="49" mass="5276">MAETQVKEAEKTAVKEKEGCGCGCEHEQAQTPKQEKKQEGCAEKSSCCG</sequence>
<dbReference type="Proteomes" id="UP000236173">
    <property type="component" value="Unassembled WGS sequence"/>
</dbReference>
<proteinExistence type="predicted"/>
<protein>
    <submittedName>
        <fullName evidence="2">Uncharacterized protein</fullName>
    </submittedName>
</protein>
<gene>
    <name evidence="2" type="ORF">HRbin17_01702</name>
</gene>
<dbReference type="EMBL" id="BEHT01000022">
    <property type="protein sequence ID" value="GBC99181.1"/>
    <property type="molecule type" value="Genomic_DNA"/>
</dbReference>
<reference evidence="3" key="1">
    <citation type="submission" date="2017-09" db="EMBL/GenBank/DDBJ databases">
        <title>Metaegenomics of thermophilic ammonia-oxidizing enrichment culture.</title>
        <authorList>
            <person name="Kato S."/>
            <person name="Suzuki K."/>
        </authorList>
    </citation>
    <scope>NUCLEOTIDE SEQUENCE [LARGE SCALE GENOMIC DNA]</scope>
</reference>
<accession>A0A2H5XDC0</accession>
<organism evidence="2 3">
    <name type="scientific">Candidatus Fervidibacter japonicus</name>
    <dbReference type="NCBI Taxonomy" id="2035412"/>
    <lineage>
        <taxon>Bacteria</taxon>
        <taxon>Candidatus Fervidibacterota</taxon>
        <taxon>Candidatus Fervidibacter</taxon>
    </lineage>
</organism>
<evidence type="ECO:0000256" key="1">
    <source>
        <dbReference type="SAM" id="MobiDB-lite"/>
    </source>
</evidence>
<evidence type="ECO:0000313" key="3">
    <source>
        <dbReference type="Proteomes" id="UP000236173"/>
    </source>
</evidence>
<dbReference type="AlphaFoldDB" id="A0A2H5XDC0"/>
<evidence type="ECO:0000313" key="2">
    <source>
        <dbReference type="EMBL" id="GBC99181.1"/>
    </source>
</evidence>
<comment type="caution">
    <text evidence="2">The sequence shown here is derived from an EMBL/GenBank/DDBJ whole genome shotgun (WGS) entry which is preliminary data.</text>
</comment>
<feature type="region of interest" description="Disordered" evidence="1">
    <location>
        <begin position="1"/>
        <end position="49"/>
    </location>
</feature>
<name>A0A2H5XDC0_9BACT</name>
<feature type="compositionally biased region" description="Basic and acidic residues" evidence="1">
    <location>
        <begin position="1"/>
        <end position="42"/>
    </location>
</feature>